<evidence type="ECO:0000313" key="1">
    <source>
        <dbReference type="EMBL" id="EPP35227.1"/>
    </source>
</evidence>
<sequence>MRGVQVKAGIFDEKIHDFGVKCVCLFVCFKRKLVIFDELCIFEVKMRGFQVRSGILEEKMHHCRVT</sequence>
<protein>
    <submittedName>
        <fullName evidence="1">Uncharacterized protein</fullName>
    </submittedName>
</protein>
<proteinExistence type="predicted"/>
<comment type="caution">
    <text evidence="1">The sequence shown here is derived from an EMBL/GenBank/DDBJ whole genome shotgun (WGS) entry which is preliminary data.</text>
</comment>
<name>S7J5A5_9CHLA</name>
<reference evidence="1 2" key="1">
    <citation type="submission" date="2013-04" db="EMBL/GenBank/DDBJ databases">
        <title>Genome sequence of Chlamydia psittaci 10-1398/11.</title>
        <authorList>
            <person name="Huot-Creasy H."/>
            <person name="McCracken C.L."/>
            <person name="Humphries M."/>
            <person name="Sachse K."/>
            <person name="Laroucau K."/>
            <person name="Bavoil P."/>
            <person name="Myers G.S."/>
        </authorList>
    </citation>
    <scope>NUCLEOTIDE SEQUENCE [LARGE SCALE GENOMIC DNA]</scope>
    <source>
        <strain evidence="1 2">10_1398_11</strain>
    </source>
</reference>
<organism evidence="1 2">
    <name type="scientific">Chlamydia ibidis</name>
    <dbReference type="NCBI Taxonomy" id="1405396"/>
    <lineage>
        <taxon>Bacteria</taxon>
        <taxon>Pseudomonadati</taxon>
        <taxon>Chlamydiota</taxon>
        <taxon>Chlamydiia</taxon>
        <taxon>Chlamydiales</taxon>
        <taxon>Chlamydiaceae</taxon>
        <taxon>Chlamydia/Chlamydophila group</taxon>
        <taxon>Chlamydia</taxon>
    </lineage>
</organism>
<gene>
    <name evidence="1" type="ORF">CP10139811_1387A</name>
</gene>
<accession>S7J5A5</accession>
<feature type="non-terminal residue" evidence="1">
    <location>
        <position position="66"/>
    </location>
</feature>
<dbReference type="HOGENOM" id="CLU_2837045_0_0_0"/>
<evidence type="ECO:0000313" key="2">
    <source>
        <dbReference type="Proteomes" id="UP000016200"/>
    </source>
</evidence>
<dbReference type="EMBL" id="ATNB01000081">
    <property type="protein sequence ID" value="EPP35227.1"/>
    <property type="molecule type" value="Genomic_DNA"/>
</dbReference>
<dbReference type="AlphaFoldDB" id="S7J5A5"/>
<dbReference type="Proteomes" id="UP000016200">
    <property type="component" value="Unassembled WGS sequence"/>
</dbReference>